<evidence type="ECO:0000313" key="3">
    <source>
        <dbReference type="Proteomes" id="UP001281761"/>
    </source>
</evidence>
<protein>
    <submittedName>
        <fullName evidence="2">Uncharacterized protein</fullName>
    </submittedName>
</protein>
<comment type="caution">
    <text evidence="2">The sequence shown here is derived from an EMBL/GenBank/DDBJ whole genome shotgun (WGS) entry which is preliminary data.</text>
</comment>
<sequence length="227" mass="25805">MRTSSERPARHHAIKFLLAQTLKEILSITVRTETKMGRDEEDANKEETNATADLQLRITTGYTKHRFVRDILGMMDPKGRVKEAERKKERKYNRVGQGHTVIGIGSSDHGHSSPNTSLFFDFITQLAAEMKISNPLPTFCTQVSVIMELVRSHVEQTLKKMLNHLARRKEEERKRSIGIELDMESFNLITSVTGDSLHNTHQSINHPHLPSPLLNSPHPSQQRPTQG</sequence>
<organism evidence="2 3">
    <name type="scientific">Blattamonas nauphoetae</name>
    <dbReference type="NCBI Taxonomy" id="2049346"/>
    <lineage>
        <taxon>Eukaryota</taxon>
        <taxon>Metamonada</taxon>
        <taxon>Preaxostyla</taxon>
        <taxon>Oxymonadida</taxon>
        <taxon>Blattamonas</taxon>
    </lineage>
</organism>
<gene>
    <name evidence="2" type="ORF">BLNAU_8770</name>
</gene>
<name>A0ABQ9XXJ6_9EUKA</name>
<evidence type="ECO:0000313" key="2">
    <source>
        <dbReference type="EMBL" id="KAK2956206.1"/>
    </source>
</evidence>
<keyword evidence="3" id="KW-1185">Reference proteome</keyword>
<dbReference type="Proteomes" id="UP001281761">
    <property type="component" value="Unassembled WGS sequence"/>
</dbReference>
<feature type="region of interest" description="Disordered" evidence="1">
    <location>
        <begin position="197"/>
        <end position="227"/>
    </location>
</feature>
<accession>A0ABQ9XXJ6</accession>
<evidence type="ECO:0000256" key="1">
    <source>
        <dbReference type="SAM" id="MobiDB-lite"/>
    </source>
</evidence>
<dbReference type="EMBL" id="JARBJD010000058">
    <property type="protein sequence ID" value="KAK2956206.1"/>
    <property type="molecule type" value="Genomic_DNA"/>
</dbReference>
<feature type="compositionally biased region" description="Low complexity" evidence="1">
    <location>
        <begin position="205"/>
        <end position="220"/>
    </location>
</feature>
<reference evidence="2 3" key="1">
    <citation type="journal article" date="2022" name="bioRxiv">
        <title>Genomics of Preaxostyla Flagellates Illuminates Evolutionary Transitions and the Path Towards Mitochondrial Loss.</title>
        <authorList>
            <person name="Novak L.V.F."/>
            <person name="Treitli S.C."/>
            <person name="Pyrih J."/>
            <person name="Halakuc P."/>
            <person name="Pipaliya S.V."/>
            <person name="Vacek V."/>
            <person name="Brzon O."/>
            <person name="Soukal P."/>
            <person name="Eme L."/>
            <person name="Dacks J.B."/>
            <person name="Karnkowska A."/>
            <person name="Elias M."/>
            <person name="Hampl V."/>
        </authorList>
    </citation>
    <scope>NUCLEOTIDE SEQUENCE [LARGE SCALE GENOMIC DNA]</scope>
    <source>
        <strain evidence="2">NAU3</strain>
        <tissue evidence="2">Gut</tissue>
    </source>
</reference>
<proteinExistence type="predicted"/>